<evidence type="ECO:0000256" key="1">
    <source>
        <dbReference type="ARBA" id="ARBA00022723"/>
    </source>
</evidence>
<dbReference type="PANTHER" id="PTHR42970:SF1">
    <property type="entry name" value="PECTATE LYASE C-RELATED"/>
    <property type="match status" value="1"/>
</dbReference>
<comment type="caution">
    <text evidence="6">The sequence shown here is derived from an EMBL/GenBank/DDBJ whole genome shotgun (WGS) entry which is preliminary data.</text>
</comment>
<reference evidence="6" key="2">
    <citation type="journal article" date="2021" name="PeerJ">
        <title>Extensive microbial diversity within the chicken gut microbiome revealed by metagenomics and culture.</title>
        <authorList>
            <person name="Gilroy R."/>
            <person name="Ravi A."/>
            <person name="Getino M."/>
            <person name="Pursley I."/>
            <person name="Horton D.L."/>
            <person name="Alikhan N.F."/>
            <person name="Baker D."/>
            <person name="Gharbi K."/>
            <person name="Hall N."/>
            <person name="Watson M."/>
            <person name="Adriaenssens E.M."/>
            <person name="Foster-Nyarko E."/>
            <person name="Jarju S."/>
            <person name="Secka A."/>
            <person name="Antonio M."/>
            <person name="Oren A."/>
            <person name="Chaudhuri R.R."/>
            <person name="La Ragione R."/>
            <person name="Hildebrand F."/>
            <person name="Pallen M.J."/>
        </authorList>
    </citation>
    <scope>NUCLEOTIDE SEQUENCE</scope>
    <source>
        <strain evidence="6">21143</strain>
    </source>
</reference>
<organism evidence="6 7">
    <name type="scientific">Candidatus Caccoplasma intestinavium</name>
    <dbReference type="NCBI Taxonomy" id="2840716"/>
    <lineage>
        <taxon>Bacteria</taxon>
        <taxon>Pseudomonadati</taxon>
        <taxon>Bacteroidota</taxon>
        <taxon>Bacteroidia</taxon>
        <taxon>Bacteroidales</taxon>
        <taxon>Bacteroidaceae</taxon>
        <taxon>Bacteroidaceae incertae sedis</taxon>
        <taxon>Candidatus Caccoplasma</taxon>
    </lineage>
</organism>
<dbReference type="EMBL" id="DVKT01000074">
    <property type="protein sequence ID" value="HIT40359.1"/>
    <property type="molecule type" value="Genomic_DNA"/>
</dbReference>
<dbReference type="Gene3D" id="2.60.40.10">
    <property type="entry name" value="Immunoglobulins"/>
    <property type="match status" value="2"/>
</dbReference>
<dbReference type="PANTHER" id="PTHR42970">
    <property type="entry name" value="PECTATE LYASE C-RELATED"/>
    <property type="match status" value="1"/>
</dbReference>
<evidence type="ECO:0000313" key="6">
    <source>
        <dbReference type="EMBL" id="HIT40359.1"/>
    </source>
</evidence>
<reference evidence="6" key="1">
    <citation type="submission" date="2020-10" db="EMBL/GenBank/DDBJ databases">
        <authorList>
            <person name="Gilroy R."/>
        </authorList>
    </citation>
    <scope>NUCLEOTIDE SEQUENCE</scope>
    <source>
        <strain evidence="6">21143</strain>
    </source>
</reference>
<evidence type="ECO:0000313" key="7">
    <source>
        <dbReference type="Proteomes" id="UP000886722"/>
    </source>
</evidence>
<evidence type="ECO:0000256" key="3">
    <source>
        <dbReference type="ARBA" id="ARBA00023180"/>
    </source>
</evidence>
<evidence type="ECO:0000256" key="2">
    <source>
        <dbReference type="ARBA" id="ARBA00022729"/>
    </source>
</evidence>
<dbReference type="PROSITE" id="PS50853">
    <property type="entry name" value="FN3"/>
    <property type="match status" value="1"/>
</dbReference>
<dbReference type="InterPro" id="IPR013783">
    <property type="entry name" value="Ig-like_fold"/>
</dbReference>
<feature type="domain" description="Fibronectin type-III" evidence="5">
    <location>
        <begin position="86"/>
        <end position="176"/>
    </location>
</feature>
<dbReference type="GO" id="GO:0046872">
    <property type="term" value="F:metal ion binding"/>
    <property type="evidence" value="ECO:0007669"/>
    <property type="project" value="UniProtKB-KW"/>
</dbReference>
<evidence type="ECO:0000259" key="5">
    <source>
        <dbReference type="PROSITE" id="PS50853"/>
    </source>
</evidence>
<dbReference type="InterPro" id="IPR036116">
    <property type="entry name" value="FN3_sf"/>
</dbReference>
<dbReference type="AlphaFoldDB" id="A0A9D1KE16"/>
<gene>
    <name evidence="6" type="ORF">IAD06_10065</name>
</gene>
<evidence type="ECO:0000256" key="4">
    <source>
        <dbReference type="SAM" id="MobiDB-lite"/>
    </source>
</evidence>
<dbReference type="InterPro" id="IPR052063">
    <property type="entry name" value="Polysaccharide_Lyase_1"/>
</dbReference>
<accession>A0A9D1KE16</accession>
<dbReference type="Pfam" id="PF13205">
    <property type="entry name" value="Big_5"/>
    <property type="match status" value="1"/>
</dbReference>
<keyword evidence="2" id="KW-0732">Signal</keyword>
<protein>
    <submittedName>
        <fullName evidence="6">Fibronectin type III domain-containing protein</fullName>
    </submittedName>
</protein>
<name>A0A9D1KE16_9BACT</name>
<proteinExistence type="predicted"/>
<dbReference type="InterPro" id="IPR032812">
    <property type="entry name" value="SbsA_Ig"/>
</dbReference>
<dbReference type="Proteomes" id="UP000886722">
    <property type="component" value="Unassembled WGS sequence"/>
</dbReference>
<dbReference type="SUPFAM" id="SSF49265">
    <property type="entry name" value="Fibronectin type III"/>
    <property type="match status" value="1"/>
</dbReference>
<feature type="region of interest" description="Disordered" evidence="4">
    <location>
        <begin position="1"/>
        <end position="42"/>
    </location>
</feature>
<dbReference type="SMART" id="SM00060">
    <property type="entry name" value="FN3"/>
    <property type="match status" value="2"/>
</dbReference>
<keyword evidence="1" id="KW-0479">Metal-binding</keyword>
<dbReference type="InterPro" id="IPR003961">
    <property type="entry name" value="FN3_dom"/>
</dbReference>
<dbReference type="CDD" id="cd00063">
    <property type="entry name" value="FN3"/>
    <property type="match status" value="1"/>
</dbReference>
<dbReference type="Pfam" id="PF00041">
    <property type="entry name" value="fn3"/>
    <property type="match status" value="1"/>
</dbReference>
<sequence>MKSFGKKGSTNGISSERDLPHGGTGTLYGGYKPLDTDGDGIPDEWELANGLNPNDPSDAVAIADNGYAHIENYSFSITSAYPYIKNPSELKVAAQEKESIALSWVDNADNESGFVIEISTDNKTFTEAGRVAANVTTHTVSGLIPETVYYFRLKAYSDEGVNSLYTSTLTTETIGDPSAPKLSENPSPAVDAEVGTANDVVFTWENATKPYYGKVTYAVYAGTSPDNLEPLATGLTATSYRYGSVEADKTYYWRVDATNDVGTTTGTVWSFTAFEGGILFYTDFNTQPEDWKKAYGSISGNTNIINGKNTSKTVGGMKFGAGGNTIRVVAMSAANNSSDMSKDYGPATEADAGATDRCVQFYSTASGGYLQLPEVEGPCMITIWAGNPDDKKSKTFKLNTIVDGAESNVASFTLGNKKRIYKFQYVYMGGSKVTFKIDANAAKFNINDIRIDQYIPEPTEEPITLVSSPETESISYADGSISFTFNQIVAYHGGATFNGEQYEKVNISASGASMTINYSALDVNTEYTVSFPEGALTDYTGTKSFVDEITFSTCDFPAAKSEGDTHYGKAAASLPLDFAPFTDVAPFETVGGLVQTAQNDYPHWVQASGEIGESAAVMTSTSDKIMAYFDGRSSILDLGLDYSGEGKVELKIQESRNCDIAPGWRTVRVLTEKDFPFDEELYLNSETRFVKISAPTLSAGNITVGKFRLSDAEGRFDTSGLSQVRTVPVLSISVQQGVVTVAGLTEGEVVRVVTLAGSTLCEQVAVGDTVSFSLSAGAYLLMVDGHSSVKLVL</sequence>
<keyword evidence="3" id="KW-0325">Glycoprotein</keyword>